<accession>A0AAV3XY29</accession>
<sequence>MVFRPVLNPEHWALPGLTRYINWISRGRTLEVSSFDHYYSTILVHTCTLTAMVAKLGFLVLLVCMLATTVSGFYGYYGMGGLGMGGLGFGMGGLGWGGMMPYGLSYPMFNNFGRWF</sequence>
<proteinExistence type="predicted"/>
<evidence type="ECO:0000313" key="3">
    <source>
        <dbReference type="Proteomes" id="UP000735302"/>
    </source>
</evidence>
<dbReference type="AlphaFoldDB" id="A0AAV3XY29"/>
<keyword evidence="1" id="KW-0812">Transmembrane</keyword>
<evidence type="ECO:0000313" key="2">
    <source>
        <dbReference type="EMBL" id="GFN74838.1"/>
    </source>
</evidence>
<organism evidence="2 3">
    <name type="scientific">Plakobranchus ocellatus</name>
    <dbReference type="NCBI Taxonomy" id="259542"/>
    <lineage>
        <taxon>Eukaryota</taxon>
        <taxon>Metazoa</taxon>
        <taxon>Spiralia</taxon>
        <taxon>Lophotrochozoa</taxon>
        <taxon>Mollusca</taxon>
        <taxon>Gastropoda</taxon>
        <taxon>Heterobranchia</taxon>
        <taxon>Euthyneura</taxon>
        <taxon>Panpulmonata</taxon>
        <taxon>Sacoglossa</taxon>
        <taxon>Placobranchoidea</taxon>
        <taxon>Plakobranchidae</taxon>
        <taxon>Plakobranchus</taxon>
    </lineage>
</organism>
<dbReference type="EMBL" id="BLXT01000167">
    <property type="protein sequence ID" value="GFN74838.1"/>
    <property type="molecule type" value="Genomic_DNA"/>
</dbReference>
<feature type="transmembrane region" description="Helical" evidence="1">
    <location>
        <begin position="83"/>
        <end position="104"/>
    </location>
</feature>
<keyword evidence="1" id="KW-0472">Membrane</keyword>
<name>A0AAV3XY29_9GAST</name>
<keyword evidence="3" id="KW-1185">Reference proteome</keyword>
<reference evidence="2 3" key="1">
    <citation type="journal article" date="2021" name="Elife">
        <title>Chloroplast acquisition without the gene transfer in kleptoplastic sea slugs, Plakobranchus ocellatus.</title>
        <authorList>
            <person name="Maeda T."/>
            <person name="Takahashi S."/>
            <person name="Yoshida T."/>
            <person name="Shimamura S."/>
            <person name="Takaki Y."/>
            <person name="Nagai Y."/>
            <person name="Toyoda A."/>
            <person name="Suzuki Y."/>
            <person name="Arimoto A."/>
            <person name="Ishii H."/>
            <person name="Satoh N."/>
            <person name="Nishiyama T."/>
            <person name="Hasebe M."/>
            <person name="Maruyama T."/>
            <person name="Minagawa J."/>
            <person name="Obokata J."/>
            <person name="Shigenobu S."/>
        </authorList>
    </citation>
    <scope>NUCLEOTIDE SEQUENCE [LARGE SCALE GENOMIC DNA]</scope>
</reference>
<gene>
    <name evidence="2" type="ORF">PoB_000134400</name>
</gene>
<keyword evidence="1" id="KW-1133">Transmembrane helix</keyword>
<evidence type="ECO:0000256" key="1">
    <source>
        <dbReference type="SAM" id="Phobius"/>
    </source>
</evidence>
<protein>
    <submittedName>
        <fullName evidence="2">Uncharacterized protein</fullName>
    </submittedName>
</protein>
<comment type="caution">
    <text evidence="2">The sequence shown here is derived from an EMBL/GenBank/DDBJ whole genome shotgun (WGS) entry which is preliminary data.</text>
</comment>
<dbReference type="Proteomes" id="UP000735302">
    <property type="component" value="Unassembled WGS sequence"/>
</dbReference>